<dbReference type="Proteomes" id="UP000001304">
    <property type="component" value="Chromosome"/>
</dbReference>
<evidence type="ECO:0008006" key="4">
    <source>
        <dbReference type="Google" id="ProtNLM"/>
    </source>
</evidence>
<dbReference type="Pfam" id="PF01998">
    <property type="entry name" value="DUF131"/>
    <property type="match status" value="1"/>
</dbReference>
<keyword evidence="1" id="KW-0472">Membrane</keyword>
<keyword evidence="1" id="KW-1133">Transmembrane helix</keyword>
<dbReference type="KEGG" id="iag:Igag_0432"/>
<dbReference type="AlphaFoldDB" id="E0SRJ5"/>
<protein>
    <recommendedName>
        <fullName evidence="4">DUF131 domain-containing protein</fullName>
    </recommendedName>
</protein>
<keyword evidence="3" id="KW-1185">Reference proteome</keyword>
<evidence type="ECO:0000256" key="1">
    <source>
        <dbReference type="SAM" id="Phobius"/>
    </source>
</evidence>
<gene>
    <name evidence="2" type="ordered locus">Igag_0432</name>
</gene>
<name>E0SRJ5_IGNAA</name>
<feature type="transmembrane region" description="Helical" evidence="1">
    <location>
        <begin position="6"/>
        <end position="31"/>
    </location>
</feature>
<accession>E0SRJ5</accession>
<dbReference type="InterPro" id="IPR002849">
    <property type="entry name" value="DUF131"/>
</dbReference>
<dbReference type="BioCyc" id="IAGG583356:GHAH-435-MONOMER"/>
<evidence type="ECO:0000313" key="2">
    <source>
        <dbReference type="EMBL" id="ADM27270.1"/>
    </source>
</evidence>
<evidence type="ECO:0000313" key="3">
    <source>
        <dbReference type="Proteomes" id="UP000001304"/>
    </source>
</evidence>
<sequence>MSITFIALIMFIISFILIFIGMLIIMISSLISRKPRAKEYGESERDIESGAVIIIGPFPFAIGSRRIIKPLLILSIIFFIIIVILFFVLLYIPKLVIP</sequence>
<dbReference type="NCBIfam" id="TIGR00304">
    <property type="entry name" value="TIGR00304 family membrane protein"/>
    <property type="match status" value="1"/>
</dbReference>
<dbReference type="HOGENOM" id="CLU_149108_3_1_2"/>
<dbReference type="EMBL" id="CP002098">
    <property type="protein sequence ID" value="ADM27270.1"/>
    <property type="molecule type" value="Genomic_DNA"/>
</dbReference>
<keyword evidence="1" id="KW-0812">Transmembrane</keyword>
<proteinExistence type="predicted"/>
<organism evidence="2 3">
    <name type="scientific">Ignisphaera aggregans (strain DSM 17230 / JCM 13409 / AQ1.S1)</name>
    <dbReference type="NCBI Taxonomy" id="583356"/>
    <lineage>
        <taxon>Archaea</taxon>
        <taxon>Thermoproteota</taxon>
        <taxon>Thermoprotei</taxon>
        <taxon>Desulfurococcales</taxon>
        <taxon>Desulfurococcaceae</taxon>
        <taxon>Ignisphaera</taxon>
    </lineage>
</organism>
<feature type="transmembrane region" description="Helical" evidence="1">
    <location>
        <begin position="71"/>
        <end position="92"/>
    </location>
</feature>
<dbReference type="STRING" id="583356.Igag_0432"/>
<reference evidence="2 3" key="1">
    <citation type="journal article" date="2010" name="Stand. Genomic Sci.">
        <title>Complete genome sequence of Ignisphaera aggregans type strain (AQ1.S1).</title>
        <authorList>
            <person name="Goker M."/>
            <person name="Held B."/>
            <person name="Lapidus A."/>
            <person name="Nolan M."/>
            <person name="Spring S."/>
            <person name="Yasawong M."/>
            <person name="Lucas S."/>
            <person name="Glavina Del Rio T."/>
            <person name="Tice H."/>
            <person name="Cheng J.F."/>
            <person name="Goodwin L."/>
            <person name="Tapia R."/>
            <person name="Pitluck S."/>
            <person name="Liolios K."/>
            <person name="Ivanova N."/>
            <person name="Mavromatis K."/>
            <person name="Mikhailova N."/>
            <person name="Pati A."/>
            <person name="Chen A."/>
            <person name="Palaniappan K."/>
            <person name="Brambilla E."/>
            <person name="Land M."/>
            <person name="Hauser L."/>
            <person name="Chang Y.J."/>
            <person name="Jeffries C.D."/>
            <person name="Brettin T."/>
            <person name="Detter J.C."/>
            <person name="Han C."/>
            <person name="Rohde M."/>
            <person name="Sikorski J."/>
            <person name="Woyke T."/>
            <person name="Bristow J."/>
            <person name="Eisen J.A."/>
            <person name="Markowitz V."/>
            <person name="Hugenholtz P."/>
            <person name="Kyrpides N.C."/>
            <person name="Klenk H.P."/>
        </authorList>
    </citation>
    <scope>NUCLEOTIDE SEQUENCE [LARGE SCALE GENOMIC DNA]</scope>
    <source>
        <strain evidence="3">DSM 17230 / JCM 13409 / AQ1.S1</strain>
    </source>
</reference>